<reference evidence="3 4" key="1">
    <citation type="journal article" date="2020" name="ISME J.">
        <title>Comparative genomics reveals insights into cyanobacterial evolution and habitat adaptation.</title>
        <authorList>
            <person name="Chen M.Y."/>
            <person name="Teng W.K."/>
            <person name="Zhao L."/>
            <person name="Hu C.X."/>
            <person name="Zhou Y.K."/>
            <person name="Han B.P."/>
            <person name="Song L.R."/>
            <person name="Shu W.S."/>
        </authorList>
    </citation>
    <scope>NUCLEOTIDE SEQUENCE [LARGE SCALE GENOMIC DNA]</scope>
    <source>
        <strain evidence="3 4">FACHB-196</strain>
    </source>
</reference>
<dbReference type="EMBL" id="JACJST010000021">
    <property type="protein sequence ID" value="MBD2570105.1"/>
    <property type="molecule type" value="Genomic_DNA"/>
</dbReference>
<dbReference type="Proteomes" id="UP000640531">
    <property type="component" value="Unassembled WGS sequence"/>
</dbReference>
<evidence type="ECO:0000259" key="2">
    <source>
        <dbReference type="Pfam" id="PF07589"/>
    </source>
</evidence>
<dbReference type="InterPro" id="IPR006311">
    <property type="entry name" value="TAT_signal"/>
</dbReference>
<organism evidence="3 4">
    <name type="scientific">Anabaena lutea FACHB-196</name>
    <dbReference type="NCBI Taxonomy" id="2692881"/>
    <lineage>
        <taxon>Bacteria</taxon>
        <taxon>Bacillati</taxon>
        <taxon>Cyanobacteriota</taxon>
        <taxon>Cyanophyceae</taxon>
        <taxon>Nostocales</taxon>
        <taxon>Nostocaceae</taxon>
        <taxon>Anabaena</taxon>
    </lineage>
</organism>
<name>A0ABR8FJS2_9NOST</name>
<sequence length="298" mass="31133">MILRNNFLKGATGLSLLALGTLVFTPSAQAAAFSAIRIGDIDGFGYGTATGYQGAYGGPANVDGVGVLGTGDFLPDLNQNGVLATGAGDDFDNRSAAEKAGNFLTGGGFTDKGSTGSEYTDISLSTSFRNTFPNATTHPFPGDGNPATLSNQPGFKFDFFVNQSDIIANVPLFFNLVFGDYEVIPAQVDFTRADGTTFTRAVTAQPGTQDGLIQAAFVQLDFSDVFTANGSIYDGFLRVDFNAPNEPYTAFDFAEISTSQISIDPKPVPEPGTLLGLLAMGAFGAGSAITRKRVSRSV</sequence>
<dbReference type="Pfam" id="PF07589">
    <property type="entry name" value="PEP-CTERM"/>
    <property type="match status" value="1"/>
</dbReference>
<proteinExistence type="predicted"/>
<feature type="domain" description="Ice-binding protein C-terminal" evidence="2">
    <location>
        <begin position="267"/>
        <end position="287"/>
    </location>
</feature>
<feature type="chain" id="PRO_5046226043" evidence="1">
    <location>
        <begin position="31"/>
        <end position="298"/>
    </location>
</feature>
<keyword evidence="1" id="KW-0732">Signal</keyword>
<dbReference type="NCBIfam" id="TIGR02595">
    <property type="entry name" value="PEP_CTERM"/>
    <property type="match status" value="1"/>
</dbReference>
<evidence type="ECO:0000313" key="4">
    <source>
        <dbReference type="Proteomes" id="UP000640531"/>
    </source>
</evidence>
<dbReference type="InterPro" id="IPR013424">
    <property type="entry name" value="Ice-binding_C"/>
</dbReference>
<protein>
    <submittedName>
        <fullName evidence="3">PEP-CTERM sorting domain-containing protein</fullName>
    </submittedName>
</protein>
<comment type="caution">
    <text evidence="3">The sequence shown here is derived from an EMBL/GenBank/DDBJ whole genome shotgun (WGS) entry which is preliminary data.</text>
</comment>
<accession>A0ABR8FJS2</accession>
<gene>
    <name evidence="3" type="ORF">H6G59_19820</name>
</gene>
<feature type="signal peptide" evidence="1">
    <location>
        <begin position="1"/>
        <end position="30"/>
    </location>
</feature>
<evidence type="ECO:0000256" key="1">
    <source>
        <dbReference type="SAM" id="SignalP"/>
    </source>
</evidence>
<dbReference type="RefSeq" id="WP_190717538.1">
    <property type="nucleotide sequence ID" value="NZ_JACJST010000021.1"/>
</dbReference>
<dbReference type="PROSITE" id="PS51318">
    <property type="entry name" value="TAT"/>
    <property type="match status" value="1"/>
</dbReference>
<evidence type="ECO:0000313" key="3">
    <source>
        <dbReference type="EMBL" id="MBD2570105.1"/>
    </source>
</evidence>
<keyword evidence="4" id="KW-1185">Reference proteome</keyword>